<accession>A0AAV6YGD6</accession>
<organism evidence="1 2">
    <name type="scientific">Engystomops pustulosus</name>
    <name type="common">Tungara frog</name>
    <name type="synonym">Physalaemus pustulosus</name>
    <dbReference type="NCBI Taxonomy" id="76066"/>
    <lineage>
        <taxon>Eukaryota</taxon>
        <taxon>Metazoa</taxon>
        <taxon>Chordata</taxon>
        <taxon>Craniata</taxon>
        <taxon>Vertebrata</taxon>
        <taxon>Euteleostomi</taxon>
        <taxon>Amphibia</taxon>
        <taxon>Batrachia</taxon>
        <taxon>Anura</taxon>
        <taxon>Neobatrachia</taxon>
        <taxon>Hyloidea</taxon>
        <taxon>Leptodactylidae</taxon>
        <taxon>Leiuperinae</taxon>
        <taxon>Engystomops</taxon>
    </lineage>
</organism>
<keyword evidence="2" id="KW-1185">Reference proteome</keyword>
<protein>
    <recommendedName>
        <fullName evidence="3">Pseudouridine synthase RsuA/RluA-like domain-containing protein</fullName>
    </recommendedName>
</protein>
<reference evidence="1" key="1">
    <citation type="thesis" date="2020" institute="ProQuest LLC" country="789 East Eisenhower Parkway, Ann Arbor, MI, USA">
        <title>Comparative Genomics and Chromosome Evolution.</title>
        <authorList>
            <person name="Mudd A.B."/>
        </authorList>
    </citation>
    <scope>NUCLEOTIDE SEQUENCE</scope>
    <source>
        <strain evidence="1">237g6f4</strain>
        <tissue evidence="1">Blood</tissue>
    </source>
</reference>
<proteinExistence type="predicted"/>
<dbReference type="Proteomes" id="UP000824782">
    <property type="component" value="Unassembled WGS sequence"/>
</dbReference>
<gene>
    <name evidence="1" type="ORF">GDO81_027789</name>
</gene>
<dbReference type="EMBL" id="WNYA01057756">
    <property type="protein sequence ID" value="KAG8535781.1"/>
    <property type="molecule type" value="Genomic_DNA"/>
</dbReference>
<evidence type="ECO:0008006" key="3">
    <source>
        <dbReference type="Google" id="ProtNLM"/>
    </source>
</evidence>
<feature type="non-terminal residue" evidence="1">
    <location>
        <position position="95"/>
    </location>
</feature>
<name>A0AAV6YGD6_ENGPU</name>
<dbReference type="AlphaFoldDB" id="A0AAV6YGD6"/>
<evidence type="ECO:0000313" key="2">
    <source>
        <dbReference type="Proteomes" id="UP000824782"/>
    </source>
</evidence>
<sequence length="95" mass="10213">MEDKKLRSNSTVGDKKSNILKNPGVIAVDKMSKESLCQHLAHNVVYREGPLVAINKPPGMSIGSPEGSSIVSLLPELQQVLQTKSDLHVVKGAPK</sequence>
<evidence type="ECO:0000313" key="1">
    <source>
        <dbReference type="EMBL" id="KAG8535781.1"/>
    </source>
</evidence>
<comment type="caution">
    <text evidence="1">The sequence shown here is derived from an EMBL/GenBank/DDBJ whole genome shotgun (WGS) entry which is preliminary data.</text>
</comment>